<name>A0A562SCG8_9BACT</name>
<organism evidence="1 2">
    <name type="scientific">Lacibacter cauensis</name>
    <dbReference type="NCBI Taxonomy" id="510947"/>
    <lineage>
        <taxon>Bacteria</taxon>
        <taxon>Pseudomonadati</taxon>
        <taxon>Bacteroidota</taxon>
        <taxon>Chitinophagia</taxon>
        <taxon>Chitinophagales</taxon>
        <taxon>Chitinophagaceae</taxon>
        <taxon>Lacibacter</taxon>
    </lineage>
</organism>
<dbReference type="EMBL" id="VLLE01000007">
    <property type="protein sequence ID" value="TWI78280.1"/>
    <property type="molecule type" value="Genomic_DNA"/>
</dbReference>
<dbReference type="AlphaFoldDB" id="A0A562SCG8"/>
<keyword evidence="2" id="KW-1185">Reference proteome</keyword>
<sequence>MPVLGFLFLLNSCSSANKMLISGEAFSVEVQKGNVQVNETGEELNPTATKVVTVYLHTKTDKLLIDSAWLNNIPYTFNIQPIAQAFEIGYNSRNEKVTVKPTDKGFLYQVTIVPLLKAGEEALAEVRLRYRYRNKVFYKTVAPIVAIRPFDAQ</sequence>
<reference evidence="1 2" key="1">
    <citation type="journal article" date="2015" name="Stand. Genomic Sci.">
        <title>Genomic Encyclopedia of Bacterial and Archaeal Type Strains, Phase III: the genomes of soil and plant-associated and newly described type strains.</title>
        <authorList>
            <person name="Whitman W.B."/>
            <person name="Woyke T."/>
            <person name="Klenk H.P."/>
            <person name="Zhou Y."/>
            <person name="Lilburn T.G."/>
            <person name="Beck B.J."/>
            <person name="De Vos P."/>
            <person name="Vandamme P."/>
            <person name="Eisen J.A."/>
            <person name="Garrity G."/>
            <person name="Hugenholtz P."/>
            <person name="Kyrpides N.C."/>
        </authorList>
    </citation>
    <scope>NUCLEOTIDE SEQUENCE [LARGE SCALE GENOMIC DNA]</scope>
    <source>
        <strain evidence="1 2">CGMCC 1.7271</strain>
    </source>
</reference>
<protein>
    <submittedName>
        <fullName evidence="1">Uncharacterized protein</fullName>
    </submittedName>
</protein>
<proteinExistence type="predicted"/>
<dbReference type="Proteomes" id="UP000316167">
    <property type="component" value="Unassembled WGS sequence"/>
</dbReference>
<evidence type="ECO:0000313" key="1">
    <source>
        <dbReference type="EMBL" id="TWI78280.1"/>
    </source>
</evidence>
<accession>A0A562SCG8</accession>
<comment type="caution">
    <text evidence="1">The sequence shown here is derived from an EMBL/GenBank/DDBJ whole genome shotgun (WGS) entry which is preliminary data.</text>
</comment>
<gene>
    <name evidence="1" type="ORF">IQ13_3962</name>
</gene>
<evidence type="ECO:0000313" key="2">
    <source>
        <dbReference type="Proteomes" id="UP000316167"/>
    </source>
</evidence>